<dbReference type="OrthoDB" id="6599810at2759"/>
<proteinExistence type="predicted"/>
<evidence type="ECO:0008006" key="3">
    <source>
        <dbReference type="Google" id="ProtNLM"/>
    </source>
</evidence>
<name>A0A482XDL7_LAOST</name>
<gene>
    <name evidence="1" type="ORF">LSTR_LSTR013140</name>
</gene>
<accession>A0A482XDL7</accession>
<organism evidence="1 2">
    <name type="scientific">Laodelphax striatellus</name>
    <name type="common">Small brown planthopper</name>
    <name type="synonym">Delphax striatella</name>
    <dbReference type="NCBI Taxonomy" id="195883"/>
    <lineage>
        <taxon>Eukaryota</taxon>
        <taxon>Metazoa</taxon>
        <taxon>Ecdysozoa</taxon>
        <taxon>Arthropoda</taxon>
        <taxon>Hexapoda</taxon>
        <taxon>Insecta</taxon>
        <taxon>Pterygota</taxon>
        <taxon>Neoptera</taxon>
        <taxon>Paraneoptera</taxon>
        <taxon>Hemiptera</taxon>
        <taxon>Auchenorrhyncha</taxon>
        <taxon>Fulgoroidea</taxon>
        <taxon>Delphacidae</taxon>
        <taxon>Criomorphinae</taxon>
        <taxon>Laodelphax</taxon>
    </lineage>
</organism>
<reference evidence="1 2" key="1">
    <citation type="journal article" date="2017" name="Gigascience">
        <title>Genome sequence of the small brown planthopper, Laodelphax striatellus.</title>
        <authorList>
            <person name="Zhu J."/>
            <person name="Jiang F."/>
            <person name="Wang X."/>
            <person name="Yang P."/>
            <person name="Bao Y."/>
            <person name="Zhao W."/>
            <person name="Wang W."/>
            <person name="Lu H."/>
            <person name="Wang Q."/>
            <person name="Cui N."/>
            <person name="Li J."/>
            <person name="Chen X."/>
            <person name="Luo L."/>
            <person name="Yu J."/>
            <person name="Kang L."/>
            <person name="Cui F."/>
        </authorList>
    </citation>
    <scope>NUCLEOTIDE SEQUENCE [LARGE SCALE GENOMIC DNA]</scope>
    <source>
        <strain evidence="1">Lst14</strain>
    </source>
</reference>
<dbReference type="PANTHER" id="PTHR33194">
    <property type="entry name" value="ZINC KNUCKLE DOMAINCONTAINING PROTEIN"/>
    <property type="match status" value="1"/>
</dbReference>
<dbReference type="EMBL" id="QKKF02011412">
    <property type="protein sequence ID" value="RZF44085.1"/>
    <property type="molecule type" value="Genomic_DNA"/>
</dbReference>
<protein>
    <recommendedName>
        <fullName evidence="3">Retrotransposon gag domain-containing protein</fullName>
    </recommendedName>
</protein>
<sequence>MDKLRPLLTPKSFSNDREEDIEDFFDYFERVSSANGWDENDNLIYLYFYLEGCARKYFEVISNELKDKNNLKFSTVKEKLLKYFRSPLKIDKLEFELNNCRMQPQEDAKNFVVRVLFLCNKLDSNMHEKRIIKFILKGLSSEILERIVMLENSTIEKLINNLEKFELSRYLLNNQCSFSQVKEDLKQNQTLLDLERKIDHLLENQNCIDENEFYNDINELSQVCNYA</sequence>
<evidence type="ECO:0000313" key="1">
    <source>
        <dbReference type="EMBL" id="RZF44085.1"/>
    </source>
</evidence>
<keyword evidence="2" id="KW-1185">Reference proteome</keyword>
<evidence type="ECO:0000313" key="2">
    <source>
        <dbReference type="Proteomes" id="UP000291343"/>
    </source>
</evidence>
<dbReference type="PANTHER" id="PTHR33194:SF4">
    <property type="entry name" value="CCHC-TYPE DOMAIN-CONTAINING PROTEIN"/>
    <property type="match status" value="1"/>
</dbReference>
<dbReference type="AlphaFoldDB" id="A0A482XDL7"/>
<dbReference type="Proteomes" id="UP000291343">
    <property type="component" value="Unassembled WGS sequence"/>
</dbReference>
<dbReference type="SMR" id="A0A482XDL7"/>
<comment type="caution">
    <text evidence="1">The sequence shown here is derived from an EMBL/GenBank/DDBJ whole genome shotgun (WGS) entry which is preliminary data.</text>
</comment>
<dbReference type="InParanoid" id="A0A482XDL7"/>
<dbReference type="STRING" id="195883.A0A482XDL7"/>